<organism evidence="3 4">
    <name type="scientific">Bacillus manliponensis</name>
    <dbReference type="NCBI Taxonomy" id="574376"/>
    <lineage>
        <taxon>Bacteria</taxon>
        <taxon>Bacillati</taxon>
        <taxon>Bacillota</taxon>
        <taxon>Bacilli</taxon>
        <taxon>Bacillales</taxon>
        <taxon>Bacillaceae</taxon>
        <taxon>Bacillus</taxon>
        <taxon>Bacillus cereus group</taxon>
    </lineage>
</organism>
<evidence type="ECO:0000256" key="2">
    <source>
        <dbReference type="SAM" id="Phobius"/>
    </source>
</evidence>
<evidence type="ECO:0000313" key="4">
    <source>
        <dbReference type="Proteomes" id="UP000027822"/>
    </source>
</evidence>
<evidence type="ECO:0000313" key="3">
    <source>
        <dbReference type="EMBL" id="KEK19594.1"/>
    </source>
</evidence>
<keyword evidence="2" id="KW-1133">Transmembrane helix</keyword>
<name>A0A073JX61_9BACI</name>
<feature type="transmembrane region" description="Helical" evidence="2">
    <location>
        <begin position="7"/>
        <end position="25"/>
    </location>
</feature>
<proteinExistence type="predicted"/>
<dbReference type="InterPro" id="IPR038503">
    <property type="entry name" value="SpoIIIAH_sf"/>
</dbReference>
<dbReference type="AlphaFoldDB" id="A0A073JX61"/>
<dbReference type="InterPro" id="IPR024232">
    <property type="entry name" value="SpoIIIAH"/>
</dbReference>
<evidence type="ECO:0000256" key="1">
    <source>
        <dbReference type="SAM" id="MobiDB-lite"/>
    </source>
</evidence>
<keyword evidence="2" id="KW-0812">Transmembrane</keyword>
<dbReference type="Gene3D" id="1.10.287.4300">
    <property type="entry name" value="Stage III sporulation protein AH-like"/>
    <property type="match status" value="1"/>
</dbReference>
<feature type="compositionally biased region" description="Basic and acidic residues" evidence="1">
    <location>
        <begin position="66"/>
        <end position="76"/>
    </location>
</feature>
<dbReference type="RefSeq" id="WP_034638940.1">
    <property type="nucleotide sequence ID" value="NZ_CBCSJC010000005.1"/>
</dbReference>
<keyword evidence="2" id="KW-0472">Membrane</keyword>
<reference evidence="3 4" key="1">
    <citation type="submission" date="2014-06" db="EMBL/GenBank/DDBJ databases">
        <title>Draft genome sequence of Bacillus manliponensis JCM 15802 (MCCC 1A00708).</title>
        <authorList>
            <person name="Lai Q."/>
            <person name="Liu Y."/>
            <person name="Shao Z."/>
        </authorList>
    </citation>
    <scope>NUCLEOTIDE SEQUENCE [LARGE SCALE GENOMIC DNA]</scope>
    <source>
        <strain evidence="3 4">JCM 15802</strain>
    </source>
</reference>
<keyword evidence="4" id="KW-1185">Reference proteome</keyword>
<dbReference type="STRING" id="574376.BAMA_22645"/>
<feature type="compositionally biased region" description="Basic and acidic residues" evidence="1">
    <location>
        <begin position="41"/>
        <end position="59"/>
    </location>
</feature>
<dbReference type="Pfam" id="PF12685">
    <property type="entry name" value="SpoIIIAH"/>
    <property type="match status" value="1"/>
</dbReference>
<feature type="region of interest" description="Disordered" evidence="1">
    <location>
        <begin position="32"/>
        <end position="76"/>
    </location>
</feature>
<comment type="caution">
    <text evidence="3">The sequence shown here is derived from an EMBL/GenBank/DDBJ whole genome shotgun (WGS) entry which is preliminary data.</text>
</comment>
<accession>A0A073JX61</accession>
<gene>
    <name evidence="3" type="ORF">BAMA_22645</name>
</gene>
<dbReference type="EMBL" id="JOTN01000007">
    <property type="protein sequence ID" value="KEK19594.1"/>
    <property type="molecule type" value="Genomic_DNA"/>
</dbReference>
<dbReference type="OrthoDB" id="2939102at2"/>
<sequence>MLKKQTVWLLTMLSLVVVLSVYYVTTPEQSNNAVTTSVDGNKNEKQETEKSKTKDETGKETNQTESTKKEEKQTVQFKGDDSFTALRLKVEDQRSEVREQLQEVMTSAKATAEQKHQAKTEFDTLNELDTKERLLETLIKAKGNYDDALVRVDGKNINITVKDEKQSSKDANKILRLVESEMGETSGKKVAVQFQPTK</sequence>
<dbReference type="eggNOG" id="ENOG5030IKQ">
    <property type="taxonomic scope" value="Bacteria"/>
</dbReference>
<dbReference type="Proteomes" id="UP000027822">
    <property type="component" value="Unassembled WGS sequence"/>
</dbReference>
<protein>
    <submittedName>
        <fullName evidence="3">Stage III sporulation protein AH</fullName>
    </submittedName>
</protein>